<keyword evidence="4 6" id="KW-0233">DNA recombination</keyword>
<dbReference type="EMBL" id="VUMN01000001">
    <property type="protein sequence ID" value="MSS57448.1"/>
    <property type="molecule type" value="Genomic_DNA"/>
</dbReference>
<dbReference type="GO" id="GO:0006310">
    <property type="term" value="P:DNA recombination"/>
    <property type="evidence" value="ECO:0007669"/>
    <property type="project" value="UniProtKB-UniRule"/>
</dbReference>
<comment type="caution">
    <text evidence="8">The sequence shown here is derived from an EMBL/GenBank/DDBJ whole genome shotgun (WGS) entry which is preliminary data.</text>
</comment>
<dbReference type="InterPro" id="IPR010994">
    <property type="entry name" value="RuvA_2-like"/>
</dbReference>
<dbReference type="HAMAP" id="MF_00031">
    <property type="entry name" value="DNA_HJ_migration_RuvA"/>
    <property type="match status" value="1"/>
</dbReference>
<comment type="caution">
    <text evidence="6">Lacks conserved residue(s) required for the propagation of feature annotation.</text>
</comment>
<evidence type="ECO:0000256" key="4">
    <source>
        <dbReference type="ARBA" id="ARBA00023172"/>
    </source>
</evidence>
<comment type="subcellular location">
    <subcellularLocation>
        <location evidence="6">Cytoplasm</location>
    </subcellularLocation>
</comment>
<keyword evidence="1 6" id="KW-0963">Cytoplasm</keyword>
<reference evidence="8 9" key="1">
    <citation type="submission" date="2019-08" db="EMBL/GenBank/DDBJ databases">
        <title>In-depth cultivation of the pig gut microbiome towards novel bacterial diversity and tailored functional studies.</title>
        <authorList>
            <person name="Wylensek D."/>
            <person name="Hitch T.C.A."/>
            <person name="Clavel T."/>
        </authorList>
    </citation>
    <scope>NUCLEOTIDE SEQUENCE [LARGE SCALE GENOMIC DNA]</scope>
    <source>
        <strain evidence="8 9">Oil+RF-744-GAM-WT-6</strain>
    </source>
</reference>
<evidence type="ECO:0000256" key="6">
    <source>
        <dbReference type="HAMAP-Rule" id="MF_00031"/>
    </source>
</evidence>
<keyword evidence="3 6" id="KW-0238">DNA-binding</keyword>
<name>A0A7X2NQB2_9FIRM</name>
<dbReference type="GO" id="GO:0048476">
    <property type="term" value="C:Holliday junction resolvase complex"/>
    <property type="evidence" value="ECO:0007669"/>
    <property type="project" value="UniProtKB-UniRule"/>
</dbReference>
<organism evidence="8 9">
    <name type="scientific">Stecheria intestinalis</name>
    <dbReference type="NCBI Taxonomy" id="2606630"/>
    <lineage>
        <taxon>Bacteria</taxon>
        <taxon>Bacillati</taxon>
        <taxon>Bacillota</taxon>
        <taxon>Erysipelotrichia</taxon>
        <taxon>Erysipelotrichales</taxon>
        <taxon>Erysipelotrichaceae</taxon>
        <taxon>Stecheria</taxon>
    </lineage>
</organism>
<evidence type="ECO:0000256" key="3">
    <source>
        <dbReference type="ARBA" id="ARBA00023125"/>
    </source>
</evidence>
<dbReference type="Gene3D" id="1.10.150.20">
    <property type="entry name" value="5' to 3' exonuclease, C-terminal subdomain"/>
    <property type="match status" value="1"/>
</dbReference>
<dbReference type="Pfam" id="PF01330">
    <property type="entry name" value="RuvA_N"/>
    <property type="match status" value="1"/>
</dbReference>
<dbReference type="RefSeq" id="WP_105303710.1">
    <property type="nucleotide sequence ID" value="NZ_JAQXPC010000025.1"/>
</dbReference>
<dbReference type="AlphaFoldDB" id="A0A7X2NQB2"/>
<evidence type="ECO:0000259" key="7">
    <source>
        <dbReference type="SMART" id="SM00278"/>
    </source>
</evidence>
<dbReference type="GO" id="GO:0005737">
    <property type="term" value="C:cytoplasm"/>
    <property type="evidence" value="ECO:0007669"/>
    <property type="project" value="UniProtKB-SubCell"/>
</dbReference>
<evidence type="ECO:0000256" key="5">
    <source>
        <dbReference type="ARBA" id="ARBA00023204"/>
    </source>
</evidence>
<comment type="domain">
    <text evidence="6">Has three domains with a flexible linker between the domains II and III and assumes an 'L' shape. Domain III is highly mobile and contacts RuvB.</text>
</comment>
<dbReference type="Proteomes" id="UP000461880">
    <property type="component" value="Unassembled WGS sequence"/>
</dbReference>
<dbReference type="InterPro" id="IPR012340">
    <property type="entry name" value="NA-bd_OB-fold"/>
</dbReference>
<comment type="similarity">
    <text evidence="6">Belongs to the RuvA family.</text>
</comment>
<evidence type="ECO:0000313" key="9">
    <source>
        <dbReference type="Proteomes" id="UP000461880"/>
    </source>
</evidence>
<dbReference type="InterPro" id="IPR000085">
    <property type="entry name" value="RuvA"/>
</dbReference>
<proteinExistence type="inferred from homology"/>
<keyword evidence="9" id="KW-1185">Reference proteome</keyword>
<sequence length="195" mass="21836">MIAFIDGIIDSYNADSIVLNHDGMGWQIFYPHIDQIHLNEEVKVYTYLHYTEQELSLFGFSSREEKELFLRLIKVKGLGPRTAMNMLAKKDYASIIKAIETGNVAELKKLPGIGAKTASQIVLDLKGKLVPAETKKSPDRGAAMPLPIQEACEGLANFGFRPNEISAAADYMSKEPGKTTEEYLRIGLQFLRKNR</sequence>
<dbReference type="SUPFAM" id="SSF50249">
    <property type="entry name" value="Nucleic acid-binding proteins"/>
    <property type="match status" value="1"/>
</dbReference>
<dbReference type="Gene3D" id="2.40.50.140">
    <property type="entry name" value="Nucleic acid-binding proteins"/>
    <property type="match status" value="1"/>
</dbReference>
<dbReference type="InterPro" id="IPR003583">
    <property type="entry name" value="Hlx-hairpin-Hlx_DNA-bd_motif"/>
</dbReference>
<dbReference type="NCBIfam" id="TIGR00084">
    <property type="entry name" value="ruvA"/>
    <property type="match status" value="1"/>
</dbReference>
<keyword evidence="2 6" id="KW-0227">DNA damage</keyword>
<evidence type="ECO:0000313" key="8">
    <source>
        <dbReference type="EMBL" id="MSS57448.1"/>
    </source>
</evidence>
<keyword evidence="5 6" id="KW-0234">DNA repair</keyword>
<evidence type="ECO:0000256" key="1">
    <source>
        <dbReference type="ARBA" id="ARBA00022490"/>
    </source>
</evidence>
<feature type="domain" description="Helix-hairpin-helix DNA-binding motif class 1" evidence="7">
    <location>
        <begin position="70"/>
        <end position="89"/>
    </location>
</feature>
<feature type="domain" description="Helix-hairpin-helix DNA-binding motif class 1" evidence="7">
    <location>
        <begin position="105"/>
        <end position="124"/>
    </location>
</feature>
<protein>
    <recommendedName>
        <fullName evidence="6">Holliday junction branch migration complex subunit RuvA</fullName>
    </recommendedName>
</protein>
<dbReference type="Pfam" id="PF14520">
    <property type="entry name" value="HHH_5"/>
    <property type="match status" value="1"/>
</dbReference>
<comment type="subunit">
    <text evidence="6">Homotetramer. Forms an RuvA(8)-RuvB(12)-Holliday junction (HJ) complex. HJ DNA is sandwiched between 2 RuvA tetramers; dsDNA enters through RuvA and exits via RuvB. An RuvB hexamer assembles on each DNA strand where it exits the tetramer. Each RuvB hexamer is contacted by two RuvA subunits (via domain III) on 2 adjacent RuvB subunits; this complex drives branch migration. In the full resolvosome a probable DNA-RuvA(4)-RuvB(12)-RuvC(2) complex forms which resolves the HJ.</text>
</comment>
<keyword evidence="8" id="KW-0378">Hydrolase</keyword>
<dbReference type="SUPFAM" id="SSF47781">
    <property type="entry name" value="RuvA domain 2-like"/>
    <property type="match status" value="1"/>
</dbReference>
<gene>
    <name evidence="6 8" type="primary">ruvA</name>
    <name evidence="8" type="ORF">FYJ51_00785</name>
</gene>
<dbReference type="GO" id="GO:0000400">
    <property type="term" value="F:four-way junction DNA binding"/>
    <property type="evidence" value="ECO:0007669"/>
    <property type="project" value="UniProtKB-UniRule"/>
</dbReference>
<comment type="function">
    <text evidence="6">The RuvA-RuvB-RuvC complex processes Holliday junction (HJ) DNA during genetic recombination and DNA repair, while the RuvA-RuvB complex plays an important role in the rescue of blocked DNA replication forks via replication fork reversal (RFR). RuvA specifically binds to HJ cruciform DNA, conferring on it an open structure. The RuvB hexamer acts as an ATP-dependent pump, pulling dsDNA into and through the RuvAB complex. HJ branch migration allows RuvC to scan DNA until it finds its consensus sequence, where it cleaves and resolves the cruciform DNA.</text>
</comment>
<dbReference type="GO" id="GO:0005524">
    <property type="term" value="F:ATP binding"/>
    <property type="evidence" value="ECO:0007669"/>
    <property type="project" value="InterPro"/>
</dbReference>
<accession>A0A7X2NQB2</accession>
<dbReference type="SMART" id="SM00278">
    <property type="entry name" value="HhH1"/>
    <property type="match status" value="2"/>
</dbReference>
<dbReference type="GO" id="GO:0016787">
    <property type="term" value="F:hydrolase activity"/>
    <property type="evidence" value="ECO:0007669"/>
    <property type="project" value="UniProtKB-KW"/>
</dbReference>
<feature type="region of interest" description="Domain III" evidence="6">
    <location>
        <begin position="148"/>
        <end position="195"/>
    </location>
</feature>
<dbReference type="GO" id="GO:0006281">
    <property type="term" value="P:DNA repair"/>
    <property type="evidence" value="ECO:0007669"/>
    <property type="project" value="UniProtKB-UniRule"/>
</dbReference>
<evidence type="ECO:0000256" key="2">
    <source>
        <dbReference type="ARBA" id="ARBA00022763"/>
    </source>
</evidence>
<dbReference type="GO" id="GO:0009378">
    <property type="term" value="F:four-way junction helicase activity"/>
    <property type="evidence" value="ECO:0007669"/>
    <property type="project" value="InterPro"/>
</dbReference>
<dbReference type="InterPro" id="IPR013849">
    <property type="entry name" value="DNA_helicase_Holl-junc_RuvA_I"/>
</dbReference>